<dbReference type="NCBIfam" id="TIGR01662">
    <property type="entry name" value="HAD-SF-IIIA"/>
    <property type="match status" value="1"/>
</dbReference>
<dbReference type="GO" id="GO:0016787">
    <property type="term" value="F:hydrolase activity"/>
    <property type="evidence" value="ECO:0007669"/>
    <property type="project" value="UniProtKB-KW"/>
</dbReference>
<dbReference type="Proteomes" id="UP001597383">
    <property type="component" value="Unassembled WGS sequence"/>
</dbReference>
<dbReference type="RefSeq" id="WP_377554726.1">
    <property type="nucleotide sequence ID" value="NZ_JBHUHQ010000002.1"/>
</dbReference>
<evidence type="ECO:0000256" key="5">
    <source>
        <dbReference type="ARBA" id="ARBA00022801"/>
    </source>
</evidence>
<gene>
    <name evidence="8" type="ORF">ACFSJF_01445</name>
</gene>
<comment type="similarity">
    <text evidence="2">Belongs to the GmhB family.</text>
</comment>
<dbReference type="InterPro" id="IPR006543">
    <property type="entry name" value="Histidinol-phos"/>
</dbReference>
<dbReference type="InterPro" id="IPR023214">
    <property type="entry name" value="HAD_sf"/>
</dbReference>
<keyword evidence="4" id="KW-0479">Metal-binding</keyword>
<evidence type="ECO:0000256" key="3">
    <source>
        <dbReference type="ARBA" id="ARBA00022490"/>
    </source>
</evidence>
<dbReference type="InterPro" id="IPR036412">
    <property type="entry name" value="HAD-like_sf"/>
</dbReference>
<dbReference type="PANTHER" id="PTHR42891">
    <property type="entry name" value="D-GLYCERO-BETA-D-MANNO-HEPTOSE-1,7-BISPHOSPHATE 7-PHOSPHATASE"/>
    <property type="match status" value="1"/>
</dbReference>
<keyword evidence="6" id="KW-0119">Carbohydrate metabolism</keyword>
<keyword evidence="5 8" id="KW-0378">Hydrolase</keyword>
<evidence type="ECO:0000256" key="2">
    <source>
        <dbReference type="ARBA" id="ARBA00005628"/>
    </source>
</evidence>
<evidence type="ECO:0000313" key="8">
    <source>
        <dbReference type="EMBL" id="MFD2042974.1"/>
    </source>
</evidence>
<dbReference type="EMBL" id="JBHUHQ010000002">
    <property type="protein sequence ID" value="MFD2042974.1"/>
    <property type="molecule type" value="Genomic_DNA"/>
</dbReference>
<dbReference type="InterPro" id="IPR004446">
    <property type="entry name" value="Heptose_bisP_phosphatase"/>
</dbReference>
<dbReference type="Gene3D" id="3.40.50.1000">
    <property type="entry name" value="HAD superfamily/HAD-like"/>
    <property type="match status" value="1"/>
</dbReference>
<organism evidence="8 9">
    <name type="scientific">Ornithinibacillus salinisoli</name>
    <dbReference type="NCBI Taxonomy" id="1848459"/>
    <lineage>
        <taxon>Bacteria</taxon>
        <taxon>Bacillati</taxon>
        <taxon>Bacillota</taxon>
        <taxon>Bacilli</taxon>
        <taxon>Bacillales</taxon>
        <taxon>Bacillaceae</taxon>
        <taxon>Ornithinibacillus</taxon>
    </lineage>
</organism>
<keyword evidence="3" id="KW-0963">Cytoplasm</keyword>
<evidence type="ECO:0000256" key="6">
    <source>
        <dbReference type="ARBA" id="ARBA00023277"/>
    </source>
</evidence>
<dbReference type="Pfam" id="PF13242">
    <property type="entry name" value="Hydrolase_like"/>
    <property type="match status" value="1"/>
</dbReference>
<evidence type="ECO:0000256" key="7">
    <source>
        <dbReference type="ARBA" id="ARBA00031828"/>
    </source>
</evidence>
<accession>A0ABW4VUY1</accession>
<reference evidence="9" key="1">
    <citation type="journal article" date="2019" name="Int. J. Syst. Evol. Microbiol.">
        <title>The Global Catalogue of Microorganisms (GCM) 10K type strain sequencing project: providing services to taxonomists for standard genome sequencing and annotation.</title>
        <authorList>
            <consortium name="The Broad Institute Genomics Platform"/>
            <consortium name="The Broad Institute Genome Sequencing Center for Infectious Disease"/>
            <person name="Wu L."/>
            <person name="Ma J."/>
        </authorList>
    </citation>
    <scope>NUCLEOTIDE SEQUENCE [LARGE SCALE GENOMIC DNA]</scope>
    <source>
        <strain evidence="9">R28</strain>
    </source>
</reference>
<comment type="caution">
    <text evidence="8">The sequence shown here is derived from an EMBL/GenBank/DDBJ whole genome shotgun (WGS) entry which is preliminary data.</text>
</comment>
<dbReference type="NCBIfam" id="TIGR01656">
    <property type="entry name" value="Histidinol-ppas"/>
    <property type="match status" value="1"/>
</dbReference>
<protein>
    <recommendedName>
        <fullName evidence="7">D,D-heptose 1,7-bisphosphate phosphatase</fullName>
    </recommendedName>
</protein>
<evidence type="ECO:0000256" key="1">
    <source>
        <dbReference type="ARBA" id="ARBA00004496"/>
    </source>
</evidence>
<evidence type="ECO:0000313" key="9">
    <source>
        <dbReference type="Proteomes" id="UP001597383"/>
    </source>
</evidence>
<dbReference type="NCBIfam" id="NF005264">
    <property type="entry name" value="PRK06769.1"/>
    <property type="match status" value="1"/>
</dbReference>
<sequence>MEKYEELLSEEEIHILEIMIGKRLQELYSTSLDSQLFIRNVYHFYQPIVLSFENHYVAIDIEYLETNDGTGEYYDLTLKEQNTPEPINYDTHSDNICLHPPLVSFGIWSKISGFSIFAEEELTEEDHIISDVAIILYLENNRRQCLSGRSNWSTLRVTWDDDWIDDILEGCYERYCVGSKGDIIQTVFIDRDGTIGGSDKVAYPGDFSLFPGVKDSIKDLKQAELKLFSFTNQPGISRGEVTSEALAEELIGFGIENVYLCPHEHDQGCSCRKPNTKMLTQAAREYGLALDRCVVIGDRWTDLLAAHRVGCKKILVKTGAGMESLKKYQHQEYYGEWKEVEPDYIATDFVDAVDWILKNK</sequence>
<keyword evidence="9" id="KW-1185">Reference proteome</keyword>
<evidence type="ECO:0000256" key="4">
    <source>
        <dbReference type="ARBA" id="ARBA00022723"/>
    </source>
</evidence>
<dbReference type="InterPro" id="IPR006549">
    <property type="entry name" value="HAD-SF_hydro_IIIA"/>
</dbReference>
<name>A0ABW4VUY1_9BACI</name>
<proteinExistence type="inferred from homology"/>
<dbReference type="PANTHER" id="PTHR42891:SF1">
    <property type="entry name" value="D-GLYCERO-BETA-D-MANNO-HEPTOSE-1,7-BISPHOSPHATE 7-PHOSPHATASE"/>
    <property type="match status" value="1"/>
</dbReference>
<dbReference type="SUPFAM" id="SSF56784">
    <property type="entry name" value="HAD-like"/>
    <property type="match status" value="1"/>
</dbReference>
<comment type="subcellular location">
    <subcellularLocation>
        <location evidence="1">Cytoplasm</location>
    </subcellularLocation>
</comment>